<keyword evidence="3" id="KW-1185">Reference proteome</keyword>
<name>A0A1H0QQR8_9CLOT</name>
<dbReference type="InterPro" id="IPR013321">
    <property type="entry name" value="Arc_rbn_hlx_hlx"/>
</dbReference>
<evidence type="ECO:0000313" key="4">
    <source>
        <dbReference type="Proteomes" id="UP000585258"/>
    </source>
</evidence>
<evidence type="ECO:0000313" key="2">
    <source>
        <dbReference type="EMBL" id="SDP19697.1"/>
    </source>
</evidence>
<gene>
    <name evidence="1" type="ORF">H7E68_18145</name>
    <name evidence="2" type="ORF">SAMN04488529_102481</name>
</gene>
<dbReference type="EMBL" id="FNJM01000002">
    <property type="protein sequence ID" value="SDP19697.1"/>
    <property type="molecule type" value="Genomic_DNA"/>
</dbReference>
<accession>A0A1H0QQR8</accession>
<dbReference type="RefSeq" id="WP_089967509.1">
    <property type="nucleotide sequence ID" value="NZ_FNJM01000002.1"/>
</dbReference>
<dbReference type="GO" id="GO:0006355">
    <property type="term" value="P:regulation of DNA-templated transcription"/>
    <property type="evidence" value="ECO:0007669"/>
    <property type="project" value="InterPro"/>
</dbReference>
<dbReference type="Proteomes" id="UP000198597">
    <property type="component" value="Unassembled WGS sequence"/>
</dbReference>
<proteinExistence type="predicted"/>
<reference evidence="1 4" key="2">
    <citation type="submission" date="2020-08" db="EMBL/GenBank/DDBJ databases">
        <title>Clostridia isolated from Swiss meat.</title>
        <authorList>
            <person name="Wambui J."/>
            <person name="Stevens M.J.A."/>
            <person name="Stephan R."/>
        </authorList>
    </citation>
    <scope>NUCLEOTIDE SEQUENCE [LARGE SCALE GENOMIC DNA]</scope>
    <source>
        <strain evidence="1 4">CM001</strain>
    </source>
</reference>
<dbReference type="Proteomes" id="UP000585258">
    <property type="component" value="Unassembled WGS sequence"/>
</dbReference>
<dbReference type="Gene3D" id="1.10.1220.10">
    <property type="entry name" value="Met repressor-like"/>
    <property type="match status" value="1"/>
</dbReference>
<sequence>MSNYVKALGLRNKFLNSTKKSKFIECSLIEYNEQKYKASFLILMEKGYKEMAEINLEIANIPFECENANINEYENWLCGV</sequence>
<protein>
    <submittedName>
        <fullName evidence="2">CopG family transcriptional regulator / antitoxin EndoAI</fullName>
    </submittedName>
</protein>
<dbReference type="EMBL" id="JACKWY010000017">
    <property type="protein sequence ID" value="MBB6716608.1"/>
    <property type="molecule type" value="Genomic_DNA"/>
</dbReference>
<evidence type="ECO:0000313" key="1">
    <source>
        <dbReference type="EMBL" id="MBB6716608.1"/>
    </source>
</evidence>
<dbReference type="OrthoDB" id="1634058at2"/>
<dbReference type="AlphaFoldDB" id="A0A1H0QQR8"/>
<organism evidence="2 3">
    <name type="scientific">Clostridium gasigenes</name>
    <dbReference type="NCBI Taxonomy" id="94869"/>
    <lineage>
        <taxon>Bacteria</taxon>
        <taxon>Bacillati</taxon>
        <taxon>Bacillota</taxon>
        <taxon>Clostridia</taxon>
        <taxon>Eubacteriales</taxon>
        <taxon>Clostridiaceae</taxon>
        <taxon>Clostridium</taxon>
    </lineage>
</organism>
<reference evidence="2 3" key="1">
    <citation type="submission" date="2016-10" db="EMBL/GenBank/DDBJ databases">
        <authorList>
            <person name="de Groot N.N."/>
        </authorList>
    </citation>
    <scope>NUCLEOTIDE SEQUENCE [LARGE SCALE GENOMIC DNA]</scope>
    <source>
        <strain evidence="2 3">DSM 12272</strain>
    </source>
</reference>
<evidence type="ECO:0000313" key="3">
    <source>
        <dbReference type="Proteomes" id="UP000198597"/>
    </source>
</evidence>
<dbReference type="STRING" id="94869.SAMN04488529_102481"/>